<dbReference type="AlphaFoldDB" id="A0A3L8PWH8"/>
<keyword evidence="1" id="KW-0812">Transmembrane</keyword>
<dbReference type="Pfam" id="PF09835">
    <property type="entry name" value="DUF2062"/>
    <property type="match status" value="1"/>
</dbReference>
<keyword evidence="4" id="KW-1185">Reference proteome</keyword>
<organism evidence="3 4">
    <name type="scientific">Parashewanella curva</name>
    <dbReference type="NCBI Taxonomy" id="2338552"/>
    <lineage>
        <taxon>Bacteria</taxon>
        <taxon>Pseudomonadati</taxon>
        <taxon>Pseudomonadota</taxon>
        <taxon>Gammaproteobacteria</taxon>
        <taxon>Alteromonadales</taxon>
        <taxon>Shewanellaceae</taxon>
        <taxon>Parashewanella</taxon>
    </lineage>
</organism>
<evidence type="ECO:0000313" key="3">
    <source>
        <dbReference type="EMBL" id="RLV59705.1"/>
    </source>
</evidence>
<reference evidence="3 4" key="1">
    <citation type="submission" date="2018-09" db="EMBL/GenBank/DDBJ databases">
        <title>Phylogeny of the Shewanellaceae, and recommendation for two new genera, Pseudoshewanella and Parashewanella.</title>
        <authorList>
            <person name="Wang G."/>
        </authorList>
    </citation>
    <scope>NUCLEOTIDE SEQUENCE [LARGE SCALE GENOMIC DNA]</scope>
    <source>
        <strain evidence="3 4">C51</strain>
    </source>
</reference>
<dbReference type="RefSeq" id="WP_121838982.1">
    <property type="nucleotide sequence ID" value="NZ_ML014777.1"/>
</dbReference>
<dbReference type="EMBL" id="QZEI01000028">
    <property type="protein sequence ID" value="RLV59705.1"/>
    <property type="molecule type" value="Genomic_DNA"/>
</dbReference>
<feature type="transmembrane region" description="Helical" evidence="1">
    <location>
        <begin position="132"/>
        <end position="156"/>
    </location>
</feature>
<keyword evidence="1" id="KW-0472">Membrane</keyword>
<evidence type="ECO:0000313" key="4">
    <source>
        <dbReference type="Proteomes" id="UP000281474"/>
    </source>
</evidence>
<feature type="transmembrane region" description="Helical" evidence="1">
    <location>
        <begin position="45"/>
        <end position="73"/>
    </location>
</feature>
<gene>
    <name evidence="3" type="ORF">D5018_10615</name>
</gene>
<feature type="transmembrane region" description="Helical" evidence="1">
    <location>
        <begin position="80"/>
        <end position="100"/>
    </location>
</feature>
<protein>
    <submittedName>
        <fullName evidence="3">DUF2062 domain-containing protein</fullName>
    </submittedName>
</protein>
<dbReference type="Proteomes" id="UP000281474">
    <property type="component" value="Unassembled WGS sequence"/>
</dbReference>
<proteinExistence type="predicted"/>
<dbReference type="PANTHER" id="PTHR40547:SF1">
    <property type="entry name" value="SLL0298 PROTEIN"/>
    <property type="match status" value="1"/>
</dbReference>
<dbReference type="OrthoDB" id="9786029at2"/>
<dbReference type="PANTHER" id="PTHR40547">
    <property type="entry name" value="SLL0298 PROTEIN"/>
    <property type="match status" value="1"/>
</dbReference>
<accession>A0A3L8PWH8</accession>
<name>A0A3L8PWH8_9GAMM</name>
<evidence type="ECO:0000256" key="1">
    <source>
        <dbReference type="SAM" id="Phobius"/>
    </source>
</evidence>
<keyword evidence="1" id="KW-1133">Transmembrane helix</keyword>
<sequence length="168" mass="19224">MPKKFIKKYMPDPNTIREHKHLKIFGSLLNKPNLWLLNRKSAPGAFAVGLFCAWVPIPFQMVLAAGLAILFNVNIPVSVALVWITNPITMPIFFYAAYWLGTKILNTPTHDFTFELTWHWLESSLATIGPPFLLGCLVIGVTFSIVGYFTIKQLWFSSIKKRWKKRKA</sequence>
<feature type="domain" description="DUF2062" evidence="2">
    <location>
        <begin position="23"/>
        <end position="164"/>
    </location>
</feature>
<dbReference type="InterPro" id="IPR018639">
    <property type="entry name" value="DUF2062"/>
</dbReference>
<comment type="caution">
    <text evidence="3">The sequence shown here is derived from an EMBL/GenBank/DDBJ whole genome shotgun (WGS) entry which is preliminary data.</text>
</comment>
<evidence type="ECO:0000259" key="2">
    <source>
        <dbReference type="Pfam" id="PF09835"/>
    </source>
</evidence>